<proteinExistence type="predicted"/>
<dbReference type="AlphaFoldDB" id="A0A0L8HLC6"/>
<feature type="compositionally biased region" description="Basic residues" evidence="1">
    <location>
        <begin position="1"/>
        <end position="21"/>
    </location>
</feature>
<accession>A0A0L8HLC6</accession>
<evidence type="ECO:0000313" key="2">
    <source>
        <dbReference type="EMBL" id="KOF89939.1"/>
    </source>
</evidence>
<organism evidence="2">
    <name type="scientific">Octopus bimaculoides</name>
    <name type="common">California two-spotted octopus</name>
    <dbReference type="NCBI Taxonomy" id="37653"/>
    <lineage>
        <taxon>Eukaryota</taxon>
        <taxon>Metazoa</taxon>
        <taxon>Spiralia</taxon>
        <taxon>Lophotrochozoa</taxon>
        <taxon>Mollusca</taxon>
        <taxon>Cephalopoda</taxon>
        <taxon>Coleoidea</taxon>
        <taxon>Octopodiformes</taxon>
        <taxon>Octopoda</taxon>
        <taxon>Incirrata</taxon>
        <taxon>Octopodidae</taxon>
        <taxon>Octopus</taxon>
    </lineage>
</organism>
<protein>
    <submittedName>
        <fullName evidence="2">Uncharacterized protein</fullName>
    </submittedName>
</protein>
<gene>
    <name evidence="2" type="ORF">OCBIM_22012267mg</name>
</gene>
<reference evidence="2" key="1">
    <citation type="submission" date="2015-07" db="EMBL/GenBank/DDBJ databases">
        <title>MeaNS - Measles Nucleotide Surveillance Program.</title>
        <authorList>
            <person name="Tran T."/>
            <person name="Druce J."/>
        </authorList>
    </citation>
    <scope>NUCLEOTIDE SEQUENCE</scope>
    <source>
        <strain evidence="2">UCB-OBI-ISO-001</strain>
        <tissue evidence="2">Gonad</tissue>
    </source>
</reference>
<name>A0A0L8HLC6_OCTBM</name>
<dbReference type="EMBL" id="KQ417896">
    <property type="protein sequence ID" value="KOF89939.1"/>
    <property type="molecule type" value="Genomic_DNA"/>
</dbReference>
<evidence type="ECO:0000256" key="1">
    <source>
        <dbReference type="SAM" id="MobiDB-lite"/>
    </source>
</evidence>
<feature type="region of interest" description="Disordered" evidence="1">
    <location>
        <begin position="1"/>
        <end position="39"/>
    </location>
</feature>
<sequence>MKHTRTYTHIHRKKRHRKRTKTITNTNSHLEKHKRKHHTHKYTYIHTFGDTQKKKSSHFTPTYTKKKENLNSFLNKTFITTYKPINTGGHISNIL</sequence>